<reference evidence="1" key="2">
    <citation type="submission" date="2022-03" db="EMBL/GenBank/DDBJ databases">
        <title>Draft title - Genomic analysis of global carrot germplasm unveils the trajectory of domestication and the origin of high carotenoid orange carrot.</title>
        <authorList>
            <person name="Iorizzo M."/>
            <person name="Ellison S."/>
            <person name="Senalik D."/>
            <person name="Macko-Podgorni A."/>
            <person name="Grzebelus D."/>
            <person name="Bostan H."/>
            <person name="Rolling W."/>
            <person name="Curaba J."/>
            <person name="Simon P."/>
        </authorList>
    </citation>
    <scope>NUCLEOTIDE SEQUENCE</scope>
    <source>
        <tissue evidence="1">Leaf</tissue>
    </source>
</reference>
<accession>A0AAF0XK93</accession>
<evidence type="ECO:0000313" key="1">
    <source>
        <dbReference type="EMBL" id="WOH09325.1"/>
    </source>
</evidence>
<keyword evidence="2" id="KW-1185">Reference proteome</keyword>
<organism evidence="1 2">
    <name type="scientific">Daucus carota subsp. sativus</name>
    <name type="common">Carrot</name>
    <dbReference type="NCBI Taxonomy" id="79200"/>
    <lineage>
        <taxon>Eukaryota</taxon>
        <taxon>Viridiplantae</taxon>
        <taxon>Streptophyta</taxon>
        <taxon>Embryophyta</taxon>
        <taxon>Tracheophyta</taxon>
        <taxon>Spermatophyta</taxon>
        <taxon>Magnoliopsida</taxon>
        <taxon>eudicotyledons</taxon>
        <taxon>Gunneridae</taxon>
        <taxon>Pentapetalae</taxon>
        <taxon>asterids</taxon>
        <taxon>campanulids</taxon>
        <taxon>Apiales</taxon>
        <taxon>Apiaceae</taxon>
        <taxon>Apioideae</taxon>
        <taxon>Scandiceae</taxon>
        <taxon>Daucinae</taxon>
        <taxon>Daucus</taxon>
        <taxon>Daucus sect. Daucus</taxon>
    </lineage>
</organism>
<reference evidence="1" key="1">
    <citation type="journal article" date="2016" name="Nat. Genet.">
        <title>A high-quality carrot genome assembly provides new insights into carotenoid accumulation and asterid genome evolution.</title>
        <authorList>
            <person name="Iorizzo M."/>
            <person name="Ellison S."/>
            <person name="Senalik D."/>
            <person name="Zeng P."/>
            <person name="Satapoomin P."/>
            <person name="Huang J."/>
            <person name="Bowman M."/>
            <person name="Iovene M."/>
            <person name="Sanseverino W."/>
            <person name="Cavagnaro P."/>
            <person name="Yildiz M."/>
            <person name="Macko-Podgorni A."/>
            <person name="Moranska E."/>
            <person name="Grzebelus E."/>
            <person name="Grzebelus D."/>
            <person name="Ashrafi H."/>
            <person name="Zheng Z."/>
            <person name="Cheng S."/>
            <person name="Spooner D."/>
            <person name="Van Deynze A."/>
            <person name="Simon P."/>
        </authorList>
    </citation>
    <scope>NUCLEOTIDE SEQUENCE</scope>
    <source>
        <tissue evidence="1">Leaf</tissue>
    </source>
</reference>
<evidence type="ECO:0000313" key="2">
    <source>
        <dbReference type="Proteomes" id="UP000077755"/>
    </source>
</evidence>
<sequence>MDNQSFMNVHAEVISLIFSYLILDASDFSSFAKLLMIWERERPSAQIKFVLEKLDWDGLYRFHNHPMEVTHDQFHGFVGYSVGHNVVQSLFFNSSQKLFLMEDVQLNLGILSSLASTHLPSSFTFLFFKSIYIRSDIDSTAREIFGIVNTVHLRGKVEELMDLLQSMYEHLFEMDYLLPQSNVCPNAGDLNPQLKIDGFPNEESLWNSLCSNTVKGTYREPGEMFGKPLNLSHIWNSTCERCTLHVSCSCTCVSCVMSRHKLVMT</sequence>
<gene>
    <name evidence="1" type="ORF">DCAR_0728782</name>
</gene>
<dbReference type="Proteomes" id="UP000077755">
    <property type="component" value="Chromosome 7"/>
</dbReference>
<proteinExistence type="predicted"/>
<protein>
    <submittedName>
        <fullName evidence="1">Uncharacterized protein</fullName>
    </submittedName>
</protein>
<name>A0AAF0XK93_DAUCS</name>
<dbReference type="AlphaFoldDB" id="A0AAF0XK93"/>
<dbReference type="EMBL" id="CP093349">
    <property type="protein sequence ID" value="WOH09325.1"/>
    <property type="molecule type" value="Genomic_DNA"/>
</dbReference>